<dbReference type="OrthoDB" id="2425129at2759"/>
<name>A0A9W4T9F8_9GLOM</name>
<dbReference type="EMBL" id="CAMKVN010016076">
    <property type="protein sequence ID" value="CAI2197316.1"/>
    <property type="molecule type" value="Genomic_DNA"/>
</dbReference>
<accession>A0A9W4T9F8</accession>
<protein>
    <submittedName>
        <fullName evidence="1">9488_t:CDS:1</fullName>
    </submittedName>
</protein>
<gene>
    <name evidence="1" type="ORF">FWILDA_LOCUS18016</name>
</gene>
<evidence type="ECO:0000313" key="2">
    <source>
        <dbReference type="Proteomes" id="UP001153678"/>
    </source>
</evidence>
<proteinExistence type="predicted"/>
<feature type="non-terminal residue" evidence="1">
    <location>
        <position position="96"/>
    </location>
</feature>
<sequence>WEDHHELANALRILRNLGRELDDTLKILEELKKSHRRNSVFHSQSLILKSHIGDAKSSPQKPTGKNLRFINPLVYHDYDDSDYEDPSSPSPSGCFY</sequence>
<keyword evidence="2" id="KW-1185">Reference proteome</keyword>
<dbReference type="AlphaFoldDB" id="A0A9W4T9F8"/>
<evidence type="ECO:0000313" key="1">
    <source>
        <dbReference type="EMBL" id="CAI2197316.1"/>
    </source>
</evidence>
<comment type="caution">
    <text evidence="1">The sequence shown here is derived from an EMBL/GenBank/DDBJ whole genome shotgun (WGS) entry which is preliminary data.</text>
</comment>
<dbReference type="Proteomes" id="UP001153678">
    <property type="component" value="Unassembled WGS sequence"/>
</dbReference>
<reference evidence="1" key="1">
    <citation type="submission" date="2022-08" db="EMBL/GenBank/DDBJ databases">
        <authorList>
            <person name="Kallberg Y."/>
            <person name="Tangrot J."/>
            <person name="Rosling A."/>
        </authorList>
    </citation>
    <scope>NUCLEOTIDE SEQUENCE</scope>
    <source>
        <strain evidence="1">Wild A</strain>
    </source>
</reference>
<organism evidence="1 2">
    <name type="scientific">Funneliformis geosporum</name>
    <dbReference type="NCBI Taxonomy" id="1117311"/>
    <lineage>
        <taxon>Eukaryota</taxon>
        <taxon>Fungi</taxon>
        <taxon>Fungi incertae sedis</taxon>
        <taxon>Mucoromycota</taxon>
        <taxon>Glomeromycotina</taxon>
        <taxon>Glomeromycetes</taxon>
        <taxon>Glomerales</taxon>
        <taxon>Glomeraceae</taxon>
        <taxon>Funneliformis</taxon>
    </lineage>
</organism>